<evidence type="ECO:0000313" key="1">
    <source>
        <dbReference type="EMBL" id="NEV67093.1"/>
    </source>
</evidence>
<accession>A0A0C1Y4Y2</accession>
<dbReference type="Pfam" id="PF10726">
    <property type="entry name" value="DUF2518"/>
    <property type="match status" value="1"/>
</dbReference>
<proteinExistence type="predicted"/>
<reference evidence="1" key="1">
    <citation type="submission" date="2014-11" db="EMBL/GenBank/DDBJ databases">
        <authorList>
            <person name="Malar M.C."/>
            <person name="Sen D."/>
            <person name="Tripathy S."/>
        </authorList>
    </citation>
    <scope>NUCLEOTIDE SEQUENCE</scope>
    <source>
        <strain evidence="1">BDU141951</strain>
    </source>
</reference>
<dbReference type="AlphaFoldDB" id="A0A0C1Y4Y2"/>
<comment type="caution">
    <text evidence="1">The sequence shown here is derived from an EMBL/GenBank/DDBJ whole genome shotgun (WGS) entry which is preliminary data.</text>
</comment>
<organism evidence="1">
    <name type="scientific">Lyngbya confervoides BDU141951</name>
    <dbReference type="NCBI Taxonomy" id="1574623"/>
    <lineage>
        <taxon>Bacteria</taxon>
        <taxon>Bacillati</taxon>
        <taxon>Cyanobacteriota</taxon>
        <taxon>Cyanophyceae</taxon>
        <taxon>Oscillatoriophycideae</taxon>
        <taxon>Oscillatoriales</taxon>
        <taxon>Microcoleaceae</taxon>
        <taxon>Lyngbya</taxon>
    </lineage>
</organism>
<reference evidence="1" key="3">
    <citation type="submission" date="2020-02" db="EMBL/GenBank/DDBJ databases">
        <authorList>
            <person name="Sarangi A.N."/>
            <person name="Ghosh S."/>
            <person name="Mukherjee M."/>
            <person name="Tripathy S."/>
        </authorList>
    </citation>
    <scope>NUCLEOTIDE SEQUENCE</scope>
    <source>
        <strain evidence="1">BDU141951</strain>
    </source>
</reference>
<sequence>MPTPAEFLEATKYFGIATLTMAGITLLAFVLGWGFRFRLVGITSFMGVLTGGMLGLSFEPFTPTVVPGSVPYKTVYDSGAAQIVIKVPDTITPTELEATLQQAAANLLKPSRLGSMGVAPTIRARSIIHEPGGVSNLVYLGQAQPIREPNADPALDIQIFDEAFDTLAQAHSELANDNA</sequence>
<gene>
    <name evidence="1" type="ORF">QQ91_008175</name>
</gene>
<protein>
    <submittedName>
        <fullName evidence="1">DUF2518 family protein</fullName>
    </submittedName>
</protein>
<reference evidence="1" key="2">
    <citation type="journal article" date="2015" name="Genome Announc.">
        <title>Draft Genome Sequence of Filamentous Marine Cyanobacterium Lyngbya confervoides Strain BDU141951.</title>
        <authorList>
            <person name="Chandrababunaidu M.M."/>
            <person name="Sen D."/>
            <person name="Tripathy S."/>
        </authorList>
    </citation>
    <scope>NUCLEOTIDE SEQUENCE</scope>
    <source>
        <strain evidence="1">BDU141951</strain>
    </source>
</reference>
<dbReference type="EMBL" id="JTHE02000003">
    <property type="protein sequence ID" value="NEV67093.1"/>
    <property type="molecule type" value="Genomic_DNA"/>
</dbReference>
<name>A0A0C1Y4Y2_9CYAN</name>
<dbReference type="InterPro" id="IPR019664">
    <property type="entry name" value="Uncharacterised_Ycf51"/>
</dbReference>